<gene>
    <name evidence="5" type="ORF">NDU88_000672</name>
</gene>
<name>A0AAV7NGS1_PLEWA</name>
<feature type="non-terminal residue" evidence="5">
    <location>
        <position position="1"/>
    </location>
</feature>
<dbReference type="EMBL" id="JANPWB010000012">
    <property type="protein sequence ID" value="KAJ1112408.1"/>
    <property type="molecule type" value="Genomic_DNA"/>
</dbReference>
<evidence type="ECO:0000256" key="1">
    <source>
        <dbReference type="ARBA" id="ARBA00004370"/>
    </source>
</evidence>
<evidence type="ECO:0000259" key="4">
    <source>
        <dbReference type="PROSITE" id="PS51778"/>
    </source>
</evidence>
<protein>
    <recommendedName>
        <fullName evidence="4">VASt domain-containing protein</fullName>
    </recommendedName>
</protein>
<evidence type="ECO:0000313" key="5">
    <source>
        <dbReference type="EMBL" id="KAJ1112408.1"/>
    </source>
</evidence>
<dbReference type="GO" id="GO:0032366">
    <property type="term" value="P:intracellular sterol transport"/>
    <property type="evidence" value="ECO:0007669"/>
    <property type="project" value="TreeGrafter"/>
</dbReference>
<dbReference type="GO" id="GO:0015485">
    <property type="term" value="F:cholesterol binding"/>
    <property type="evidence" value="ECO:0007669"/>
    <property type="project" value="TreeGrafter"/>
</dbReference>
<feature type="non-terminal residue" evidence="5">
    <location>
        <position position="321"/>
    </location>
</feature>
<evidence type="ECO:0000256" key="2">
    <source>
        <dbReference type="ARBA" id="ARBA00023136"/>
    </source>
</evidence>
<dbReference type="PANTHER" id="PTHR23319">
    <property type="entry name" value="GRAM DOMAIN CONTAINING 1B, ISOFORM E"/>
    <property type="match status" value="1"/>
</dbReference>
<dbReference type="GO" id="GO:0120020">
    <property type="term" value="F:cholesterol transfer activity"/>
    <property type="evidence" value="ECO:0007669"/>
    <property type="project" value="TreeGrafter"/>
</dbReference>
<dbReference type="InterPro" id="IPR051482">
    <property type="entry name" value="Cholesterol_transport"/>
</dbReference>
<feature type="transmembrane region" description="Helical" evidence="3">
    <location>
        <begin position="241"/>
        <end position="261"/>
    </location>
</feature>
<dbReference type="InterPro" id="IPR031968">
    <property type="entry name" value="VASt"/>
</dbReference>
<reference evidence="5" key="1">
    <citation type="journal article" date="2022" name="bioRxiv">
        <title>Sequencing and chromosome-scale assembly of the giantPleurodeles waltlgenome.</title>
        <authorList>
            <person name="Brown T."/>
            <person name="Elewa A."/>
            <person name="Iarovenko S."/>
            <person name="Subramanian E."/>
            <person name="Araus A.J."/>
            <person name="Petzold A."/>
            <person name="Susuki M."/>
            <person name="Suzuki K.-i.T."/>
            <person name="Hayashi T."/>
            <person name="Toyoda A."/>
            <person name="Oliveira C."/>
            <person name="Osipova E."/>
            <person name="Leigh N.D."/>
            <person name="Simon A."/>
            <person name="Yun M.H."/>
        </authorList>
    </citation>
    <scope>NUCLEOTIDE SEQUENCE</scope>
    <source>
        <strain evidence="5">20211129_DDA</strain>
        <tissue evidence="5">Liver</tissue>
    </source>
</reference>
<keyword evidence="3" id="KW-0812">Transmembrane</keyword>
<dbReference type="AlphaFoldDB" id="A0AAV7NGS1"/>
<dbReference type="Pfam" id="PF16016">
    <property type="entry name" value="VASt"/>
    <property type="match status" value="1"/>
</dbReference>
<comment type="caution">
    <text evidence="5">The sequence shown here is derived from an EMBL/GenBank/DDBJ whole genome shotgun (WGS) entry which is preliminary data.</text>
</comment>
<dbReference type="PROSITE" id="PS51778">
    <property type="entry name" value="VAST"/>
    <property type="match status" value="1"/>
</dbReference>
<feature type="domain" description="VASt" evidence="4">
    <location>
        <begin position="10"/>
        <end position="181"/>
    </location>
</feature>
<dbReference type="GO" id="GO:0005789">
    <property type="term" value="C:endoplasmic reticulum membrane"/>
    <property type="evidence" value="ECO:0007669"/>
    <property type="project" value="TreeGrafter"/>
</dbReference>
<dbReference type="GO" id="GO:0140268">
    <property type="term" value="C:endoplasmic reticulum-plasma membrane contact site"/>
    <property type="evidence" value="ECO:0007669"/>
    <property type="project" value="TreeGrafter"/>
</dbReference>
<dbReference type="Proteomes" id="UP001066276">
    <property type="component" value="Chromosome 8"/>
</dbReference>
<accession>A0AAV7NGS1</accession>
<dbReference type="GO" id="GO:0005886">
    <property type="term" value="C:plasma membrane"/>
    <property type="evidence" value="ECO:0007669"/>
    <property type="project" value="TreeGrafter"/>
</dbReference>
<keyword evidence="6" id="KW-1185">Reference proteome</keyword>
<evidence type="ECO:0000256" key="3">
    <source>
        <dbReference type="SAM" id="Phobius"/>
    </source>
</evidence>
<keyword evidence="3" id="KW-1133">Transmembrane helix</keyword>
<dbReference type="PANTHER" id="PTHR23319:SF1">
    <property type="entry name" value="PROTEIN ASTER-C"/>
    <property type="match status" value="1"/>
</dbReference>
<comment type="subcellular location">
    <subcellularLocation>
        <location evidence="1">Membrane</location>
    </subcellularLocation>
</comment>
<sequence length="321" mass="36928">DEPFHGDNLEGRLYLNRLFHISAERMFELLFTSSRFMQKFLKSRKVLDLEATPWQKEPGGNQQRTLTYTITLSNPIIGKFTAATDKQVLYKESQEGQLYLVDTDVATHDVPYHDYFYTVNRYCIIRASKHKCRLRVSSDIKYRKQPWGLIRALIEKNSLSGLEDYFRQLESDLLMEESVSKQSLVEPGKSSGMRRRRRSYRNVAENLLRHGGQLASGDMDLDASVDSSGRRSETSSRNTTIVMVMSLFLLLLVILNVSLFFKLATIEHAAQSFHRVQVHEDGATNRFTADIDRGKEQSQQDKDQARHLKGVLRDSVATLEQ</sequence>
<proteinExistence type="predicted"/>
<evidence type="ECO:0000313" key="6">
    <source>
        <dbReference type="Proteomes" id="UP001066276"/>
    </source>
</evidence>
<keyword evidence="2 3" id="KW-0472">Membrane</keyword>
<organism evidence="5 6">
    <name type="scientific">Pleurodeles waltl</name>
    <name type="common">Iberian ribbed newt</name>
    <dbReference type="NCBI Taxonomy" id="8319"/>
    <lineage>
        <taxon>Eukaryota</taxon>
        <taxon>Metazoa</taxon>
        <taxon>Chordata</taxon>
        <taxon>Craniata</taxon>
        <taxon>Vertebrata</taxon>
        <taxon>Euteleostomi</taxon>
        <taxon>Amphibia</taxon>
        <taxon>Batrachia</taxon>
        <taxon>Caudata</taxon>
        <taxon>Salamandroidea</taxon>
        <taxon>Salamandridae</taxon>
        <taxon>Pleurodelinae</taxon>
        <taxon>Pleurodeles</taxon>
    </lineage>
</organism>